<gene>
    <name evidence="1" type="ORF">CR513_19288</name>
</gene>
<dbReference type="OrthoDB" id="1435276at2759"/>
<organism evidence="1 2">
    <name type="scientific">Mucuna pruriens</name>
    <name type="common">Velvet bean</name>
    <name type="synonym">Dolichos pruriens</name>
    <dbReference type="NCBI Taxonomy" id="157652"/>
    <lineage>
        <taxon>Eukaryota</taxon>
        <taxon>Viridiplantae</taxon>
        <taxon>Streptophyta</taxon>
        <taxon>Embryophyta</taxon>
        <taxon>Tracheophyta</taxon>
        <taxon>Spermatophyta</taxon>
        <taxon>Magnoliopsida</taxon>
        <taxon>eudicotyledons</taxon>
        <taxon>Gunneridae</taxon>
        <taxon>Pentapetalae</taxon>
        <taxon>rosids</taxon>
        <taxon>fabids</taxon>
        <taxon>Fabales</taxon>
        <taxon>Fabaceae</taxon>
        <taxon>Papilionoideae</taxon>
        <taxon>50 kb inversion clade</taxon>
        <taxon>NPAAA clade</taxon>
        <taxon>indigoferoid/millettioid clade</taxon>
        <taxon>Phaseoleae</taxon>
        <taxon>Mucuna</taxon>
    </lineage>
</organism>
<evidence type="ECO:0000313" key="1">
    <source>
        <dbReference type="EMBL" id="RDX97887.1"/>
    </source>
</evidence>
<name>A0A371H542_MUCPR</name>
<proteinExistence type="predicted"/>
<dbReference type="EMBL" id="QJKJ01003554">
    <property type="protein sequence ID" value="RDX97887.1"/>
    <property type="molecule type" value="Genomic_DNA"/>
</dbReference>
<protein>
    <submittedName>
        <fullName evidence="1">Uncharacterized protein</fullName>
    </submittedName>
</protein>
<feature type="non-terminal residue" evidence="1">
    <location>
        <position position="1"/>
    </location>
</feature>
<dbReference type="AlphaFoldDB" id="A0A371H542"/>
<comment type="caution">
    <text evidence="1">The sequence shown here is derived from an EMBL/GenBank/DDBJ whole genome shotgun (WGS) entry which is preliminary data.</text>
</comment>
<accession>A0A371H542</accession>
<reference evidence="1" key="1">
    <citation type="submission" date="2018-05" db="EMBL/GenBank/DDBJ databases">
        <title>Draft genome of Mucuna pruriens seed.</title>
        <authorList>
            <person name="Nnadi N.E."/>
            <person name="Vos R."/>
            <person name="Hasami M.H."/>
            <person name="Devisetty U.K."/>
            <person name="Aguiy J.C."/>
        </authorList>
    </citation>
    <scope>NUCLEOTIDE SEQUENCE [LARGE SCALE GENOMIC DNA]</scope>
    <source>
        <strain evidence="1">JCA_2017</strain>
    </source>
</reference>
<keyword evidence="2" id="KW-1185">Reference proteome</keyword>
<evidence type="ECO:0000313" key="2">
    <source>
        <dbReference type="Proteomes" id="UP000257109"/>
    </source>
</evidence>
<sequence>MTHCYIGDVLIAIKFDHLGNLTGELKSFVATQARRHVRIVYTNWDHYLLYIIGEYEFPMLVSVGEDLRLNLVPTTYMENIRINLHCQLIVSYQRLIEKRKKGKEIQVKNLYPHILSCGDESKGVEVDASLVDIACHELWKRVQLKLLGNYTSDFSKEVIEEILRRAHREPFFPMALRISSPLPLGNQSTLVMFGLLDKVGGFSSILEHIYTMHSPQQLSPMTNW</sequence>
<dbReference type="Proteomes" id="UP000257109">
    <property type="component" value="Unassembled WGS sequence"/>
</dbReference>